<name>A0A6V7VV17_MELEN</name>
<accession>A0A6V7VV17</accession>
<gene>
    <name evidence="2" type="ORF">MENT_LOCUS30362</name>
</gene>
<comment type="caution">
    <text evidence="2">The sequence shown here is derived from an EMBL/GenBank/DDBJ whole genome shotgun (WGS) entry which is preliminary data.</text>
</comment>
<evidence type="ECO:0000256" key="1">
    <source>
        <dbReference type="SAM" id="MobiDB-lite"/>
    </source>
</evidence>
<protein>
    <submittedName>
        <fullName evidence="2">Uncharacterized protein</fullName>
    </submittedName>
</protein>
<sequence length="169" mass="19445">MFHSQQQFQSLRFRYTISLDKSNNNNNDNIPLYEFCYKLTRARERDNKVIDKEEAEKNYLFQRCFFHNVDPESVVRSAPSEPAGPFTFAHLHKHKKVTISESEDTDLESNNNNEIADLLSSSSSSSSDNDDDEILGENDQRKATGKKYPLKLTSLPAPATLALCAFRYW</sequence>
<dbReference type="Proteomes" id="UP000580250">
    <property type="component" value="Unassembled WGS sequence"/>
</dbReference>
<evidence type="ECO:0000313" key="3">
    <source>
        <dbReference type="Proteomes" id="UP000580250"/>
    </source>
</evidence>
<feature type="region of interest" description="Disordered" evidence="1">
    <location>
        <begin position="117"/>
        <end position="146"/>
    </location>
</feature>
<proteinExistence type="predicted"/>
<feature type="compositionally biased region" description="Low complexity" evidence="1">
    <location>
        <begin position="117"/>
        <end position="127"/>
    </location>
</feature>
<reference evidence="2 3" key="1">
    <citation type="submission" date="2020-08" db="EMBL/GenBank/DDBJ databases">
        <authorList>
            <person name="Koutsovoulos G."/>
            <person name="Danchin GJ E."/>
        </authorList>
    </citation>
    <scope>NUCLEOTIDE SEQUENCE [LARGE SCALE GENOMIC DNA]</scope>
</reference>
<dbReference type="EMBL" id="CAJEWN010000318">
    <property type="protein sequence ID" value="CAD2178424.1"/>
    <property type="molecule type" value="Genomic_DNA"/>
</dbReference>
<evidence type="ECO:0000313" key="2">
    <source>
        <dbReference type="EMBL" id="CAD2178424.1"/>
    </source>
</evidence>
<organism evidence="2 3">
    <name type="scientific">Meloidogyne enterolobii</name>
    <name type="common">Root-knot nematode worm</name>
    <name type="synonym">Meloidogyne mayaguensis</name>
    <dbReference type="NCBI Taxonomy" id="390850"/>
    <lineage>
        <taxon>Eukaryota</taxon>
        <taxon>Metazoa</taxon>
        <taxon>Ecdysozoa</taxon>
        <taxon>Nematoda</taxon>
        <taxon>Chromadorea</taxon>
        <taxon>Rhabditida</taxon>
        <taxon>Tylenchina</taxon>
        <taxon>Tylenchomorpha</taxon>
        <taxon>Tylenchoidea</taxon>
        <taxon>Meloidogynidae</taxon>
        <taxon>Meloidogyninae</taxon>
        <taxon>Meloidogyne</taxon>
    </lineage>
</organism>
<dbReference type="AlphaFoldDB" id="A0A6V7VV17"/>